<sequence length="70" mass="7958">MCPNRSKTCAEAPHLATDGQASSNSLQLVYSSVRNLSGRTRAGNFKMDRYLTEYKFRERGQREAFLRVSV</sequence>
<keyword evidence="2" id="KW-1185">Reference proteome</keyword>
<dbReference type="Proteomes" id="UP000299102">
    <property type="component" value="Unassembled WGS sequence"/>
</dbReference>
<reference evidence="1 2" key="1">
    <citation type="journal article" date="2019" name="Commun. Biol.">
        <title>The bagworm genome reveals a unique fibroin gene that provides high tensile strength.</title>
        <authorList>
            <person name="Kono N."/>
            <person name="Nakamura H."/>
            <person name="Ohtoshi R."/>
            <person name="Tomita M."/>
            <person name="Numata K."/>
            <person name="Arakawa K."/>
        </authorList>
    </citation>
    <scope>NUCLEOTIDE SEQUENCE [LARGE SCALE GENOMIC DNA]</scope>
</reference>
<proteinExistence type="predicted"/>
<accession>A0A4C2A024</accession>
<dbReference type="AlphaFoldDB" id="A0A4C2A024"/>
<name>A0A4C2A024_EUMVA</name>
<dbReference type="EMBL" id="BGZK01002395">
    <property type="protein sequence ID" value="GBP93600.1"/>
    <property type="molecule type" value="Genomic_DNA"/>
</dbReference>
<gene>
    <name evidence="1" type="ORF">EVAR_50498_1</name>
</gene>
<evidence type="ECO:0000313" key="1">
    <source>
        <dbReference type="EMBL" id="GBP93600.1"/>
    </source>
</evidence>
<evidence type="ECO:0000313" key="2">
    <source>
        <dbReference type="Proteomes" id="UP000299102"/>
    </source>
</evidence>
<protein>
    <submittedName>
        <fullName evidence="1">Uncharacterized protein</fullName>
    </submittedName>
</protein>
<organism evidence="1 2">
    <name type="scientific">Eumeta variegata</name>
    <name type="common">Bagworm moth</name>
    <name type="synonym">Eumeta japonica</name>
    <dbReference type="NCBI Taxonomy" id="151549"/>
    <lineage>
        <taxon>Eukaryota</taxon>
        <taxon>Metazoa</taxon>
        <taxon>Ecdysozoa</taxon>
        <taxon>Arthropoda</taxon>
        <taxon>Hexapoda</taxon>
        <taxon>Insecta</taxon>
        <taxon>Pterygota</taxon>
        <taxon>Neoptera</taxon>
        <taxon>Endopterygota</taxon>
        <taxon>Lepidoptera</taxon>
        <taxon>Glossata</taxon>
        <taxon>Ditrysia</taxon>
        <taxon>Tineoidea</taxon>
        <taxon>Psychidae</taxon>
        <taxon>Oiketicinae</taxon>
        <taxon>Eumeta</taxon>
    </lineage>
</organism>
<comment type="caution">
    <text evidence="1">The sequence shown here is derived from an EMBL/GenBank/DDBJ whole genome shotgun (WGS) entry which is preliminary data.</text>
</comment>